<sequence>MEDYTMESAKKVCGDVAGLASWTRAMAFFFGINKEVLPLKANLIIQEARLQKATAELNEAQGQLDEKQRELDLVQAKYDQAMRDKQTLVDDAEACRRKMGNATALIDGLGGEKTRWTEQSKKFDQQIQRLVGDVLLATGFLSYSGPFNQAFRTLLLDNWKKEMRKMKIPFSEDLNLVNMLTDAATIGEWALQGLPSDELSVQNGIIVTKAARYPLLIDPQGQGKAWIKKKEGPNELQATALNHKYFRSHLEDSLSLGRPLIIEDVGEELDPALDNVLEKNFIKSGKTFKVNICV</sequence>
<proteinExistence type="predicted"/>
<dbReference type="PANTHER" id="PTHR46532">
    <property type="entry name" value="MALE FERTILITY FACTOR KL5"/>
    <property type="match status" value="1"/>
</dbReference>
<dbReference type="PANTHER" id="PTHR46532:SF13">
    <property type="entry name" value="CYTOPLASMIC DYNEIN 1 HEAVY CHAIN 1"/>
    <property type="match status" value="1"/>
</dbReference>
<feature type="domain" description="Dynein heavy chain ATP-binding dynein motor region" evidence="3">
    <location>
        <begin position="188"/>
        <end position="291"/>
    </location>
</feature>
<accession>A0A9X0D3G6</accession>
<dbReference type="InterPro" id="IPR027417">
    <property type="entry name" value="P-loop_NTPase"/>
</dbReference>
<dbReference type="GO" id="GO:0051959">
    <property type="term" value="F:dynein light intermediate chain binding"/>
    <property type="evidence" value="ECO:0007669"/>
    <property type="project" value="InterPro"/>
</dbReference>
<dbReference type="EMBL" id="MU825879">
    <property type="protein sequence ID" value="KAJ7385902.1"/>
    <property type="molecule type" value="Genomic_DNA"/>
</dbReference>
<keyword evidence="1" id="KW-0175">Coiled coil</keyword>
<dbReference type="Gene3D" id="3.40.50.300">
    <property type="entry name" value="P-loop containing nucleotide triphosphate hydrolases"/>
    <property type="match status" value="1"/>
</dbReference>
<dbReference type="GO" id="GO:0005858">
    <property type="term" value="C:axonemal dynein complex"/>
    <property type="evidence" value="ECO:0007669"/>
    <property type="project" value="TreeGrafter"/>
</dbReference>
<dbReference type="InterPro" id="IPR024743">
    <property type="entry name" value="Dynein_HC_stalk"/>
</dbReference>
<dbReference type="OrthoDB" id="5988534at2759"/>
<reference evidence="4" key="1">
    <citation type="submission" date="2023-01" db="EMBL/GenBank/DDBJ databases">
        <title>Genome assembly of the deep-sea coral Lophelia pertusa.</title>
        <authorList>
            <person name="Herrera S."/>
            <person name="Cordes E."/>
        </authorList>
    </citation>
    <scope>NUCLEOTIDE SEQUENCE</scope>
    <source>
        <strain evidence="4">USNM1676648</strain>
        <tissue evidence="4">Polyp</tissue>
    </source>
</reference>
<dbReference type="GO" id="GO:0061630">
    <property type="term" value="F:ubiquitin protein ligase activity"/>
    <property type="evidence" value="ECO:0007669"/>
    <property type="project" value="UniProtKB-EC"/>
</dbReference>
<gene>
    <name evidence="4" type="primary">DNAH5_16</name>
    <name evidence="4" type="ORF">OS493_013939</name>
</gene>
<dbReference type="AlphaFoldDB" id="A0A9X0D3G6"/>
<dbReference type="EC" id="2.3.2.26" evidence="4"/>
<dbReference type="Pfam" id="PF12777">
    <property type="entry name" value="MT"/>
    <property type="match status" value="1"/>
</dbReference>
<keyword evidence="4" id="KW-0808">Transferase</keyword>
<evidence type="ECO:0000256" key="1">
    <source>
        <dbReference type="SAM" id="Coils"/>
    </source>
</evidence>
<dbReference type="InterPro" id="IPR026983">
    <property type="entry name" value="DHC"/>
</dbReference>
<dbReference type="InterPro" id="IPR035706">
    <property type="entry name" value="AAA_9"/>
</dbReference>
<comment type="caution">
    <text evidence="4">The sequence shown here is derived from an EMBL/GenBank/DDBJ whole genome shotgun (WGS) entry which is preliminary data.</text>
</comment>
<dbReference type="Gene3D" id="1.20.920.20">
    <property type="match status" value="1"/>
</dbReference>
<evidence type="ECO:0000259" key="2">
    <source>
        <dbReference type="Pfam" id="PF12777"/>
    </source>
</evidence>
<name>A0A9X0D3G6_9CNID</name>
<feature type="coiled-coil region" evidence="1">
    <location>
        <begin position="43"/>
        <end position="84"/>
    </location>
</feature>
<evidence type="ECO:0000313" key="4">
    <source>
        <dbReference type="EMBL" id="KAJ7385902.1"/>
    </source>
</evidence>
<dbReference type="GO" id="GO:0007018">
    <property type="term" value="P:microtubule-based movement"/>
    <property type="evidence" value="ECO:0007669"/>
    <property type="project" value="InterPro"/>
</dbReference>
<keyword evidence="4" id="KW-0012">Acyltransferase</keyword>
<dbReference type="GO" id="GO:0045505">
    <property type="term" value="F:dynein intermediate chain binding"/>
    <property type="evidence" value="ECO:0007669"/>
    <property type="project" value="InterPro"/>
</dbReference>
<evidence type="ECO:0000313" key="5">
    <source>
        <dbReference type="Proteomes" id="UP001163046"/>
    </source>
</evidence>
<keyword evidence="5" id="KW-1185">Reference proteome</keyword>
<organism evidence="4 5">
    <name type="scientific">Desmophyllum pertusum</name>
    <dbReference type="NCBI Taxonomy" id="174260"/>
    <lineage>
        <taxon>Eukaryota</taxon>
        <taxon>Metazoa</taxon>
        <taxon>Cnidaria</taxon>
        <taxon>Anthozoa</taxon>
        <taxon>Hexacorallia</taxon>
        <taxon>Scleractinia</taxon>
        <taxon>Caryophylliina</taxon>
        <taxon>Caryophylliidae</taxon>
        <taxon>Desmophyllum</taxon>
    </lineage>
</organism>
<evidence type="ECO:0000259" key="3">
    <source>
        <dbReference type="Pfam" id="PF12781"/>
    </source>
</evidence>
<dbReference type="Pfam" id="PF12781">
    <property type="entry name" value="AAA_9"/>
    <property type="match status" value="1"/>
</dbReference>
<protein>
    <submittedName>
        <fullName evidence="4">Dynein heavy chain 5, axonemal</fullName>
        <ecNumber evidence="4">2.3.2.26</ecNumber>
    </submittedName>
</protein>
<feature type="domain" description="Dynein heavy chain coiled coil stalk" evidence="2">
    <location>
        <begin position="15"/>
        <end position="158"/>
    </location>
</feature>
<dbReference type="Proteomes" id="UP001163046">
    <property type="component" value="Unassembled WGS sequence"/>
</dbReference>